<dbReference type="InterPro" id="IPR012318">
    <property type="entry name" value="HTH_CRP"/>
</dbReference>
<feature type="domain" description="HTH crp-type" evidence="5">
    <location>
        <begin position="144"/>
        <end position="210"/>
    </location>
</feature>
<dbReference type="EMBL" id="JAYGII010000046">
    <property type="protein sequence ID" value="MEA5446659.1"/>
    <property type="molecule type" value="Genomic_DNA"/>
</dbReference>
<evidence type="ECO:0000256" key="2">
    <source>
        <dbReference type="ARBA" id="ARBA00023125"/>
    </source>
</evidence>
<proteinExistence type="predicted"/>
<keyword evidence="3" id="KW-0804">Transcription</keyword>
<organism evidence="6 7">
    <name type="scientific">Natronospira elongata</name>
    <dbReference type="NCBI Taxonomy" id="3110268"/>
    <lineage>
        <taxon>Bacteria</taxon>
        <taxon>Pseudomonadati</taxon>
        <taxon>Pseudomonadota</taxon>
        <taxon>Gammaproteobacteria</taxon>
        <taxon>Natronospirales</taxon>
        <taxon>Natronospiraceae</taxon>
        <taxon>Natronospira</taxon>
    </lineage>
</organism>
<keyword evidence="1" id="KW-0805">Transcription regulation</keyword>
<dbReference type="InterPro" id="IPR036390">
    <property type="entry name" value="WH_DNA-bd_sf"/>
</dbReference>
<dbReference type="Gene3D" id="1.10.10.10">
    <property type="entry name" value="Winged helix-like DNA-binding domain superfamily/Winged helix DNA-binding domain"/>
    <property type="match status" value="1"/>
</dbReference>
<dbReference type="InterPro" id="IPR018490">
    <property type="entry name" value="cNMP-bd_dom_sf"/>
</dbReference>
<keyword evidence="2" id="KW-0238">DNA-binding</keyword>
<comment type="caution">
    <text evidence="6">The sequence shown here is derived from an EMBL/GenBank/DDBJ whole genome shotgun (WGS) entry which is preliminary data.</text>
</comment>
<protein>
    <submittedName>
        <fullName evidence="6">Crp/Fnr family transcriptional regulator</fullName>
    </submittedName>
</protein>
<dbReference type="SUPFAM" id="SSF46785">
    <property type="entry name" value="Winged helix' DNA-binding domain"/>
    <property type="match status" value="1"/>
</dbReference>
<accession>A0AAP6JHY1</accession>
<dbReference type="SUPFAM" id="SSF51206">
    <property type="entry name" value="cAMP-binding domain-like"/>
    <property type="match status" value="1"/>
</dbReference>
<dbReference type="CDD" id="cd00038">
    <property type="entry name" value="CAP_ED"/>
    <property type="match status" value="1"/>
</dbReference>
<evidence type="ECO:0000313" key="6">
    <source>
        <dbReference type="EMBL" id="MEA5446659.1"/>
    </source>
</evidence>
<feature type="domain" description="Cyclic nucleotide-binding" evidence="4">
    <location>
        <begin position="10"/>
        <end position="95"/>
    </location>
</feature>
<dbReference type="RefSeq" id="WP_346053083.1">
    <property type="nucleotide sequence ID" value="NZ_JAYGII010000046.1"/>
</dbReference>
<dbReference type="GO" id="GO:0005829">
    <property type="term" value="C:cytosol"/>
    <property type="evidence" value="ECO:0007669"/>
    <property type="project" value="TreeGrafter"/>
</dbReference>
<dbReference type="Pfam" id="PF13545">
    <property type="entry name" value="HTH_Crp_2"/>
    <property type="match status" value="1"/>
</dbReference>
<dbReference type="PANTHER" id="PTHR24567">
    <property type="entry name" value="CRP FAMILY TRANSCRIPTIONAL REGULATORY PROTEIN"/>
    <property type="match status" value="1"/>
</dbReference>
<dbReference type="InterPro" id="IPR014710">
    <property type="entry name" value="RmlC-like_jellyroll"/>
</dbReference>
<evidence type="ECO:0000259" key="5">
    <source>
        <dbReference type="PROSITE" id="PS51063"/>
    </source>
</evidence>
<evidence type="ECO:0000256" key="1">
    <source>
        <dbReference type="ARBA" id="ARBA00023015"/>
    </source>
</evidence>
<name>A0AAP6JHY1_9GAMM</name>
<dbReference type="SMART" id="SM00100">
    <property type="entry name" value="cNMP"/>
    <property type="match status" value="1"/>
</dbReference>
<evidence type="ECO:0000259" key="4">
    <source>
        <dbReference type="PROSITE" id="PS50042"/>
    </source>
</evidence>
<dbReference type="Proteomes" id="UP001302316">
    <property type="component" value="Unassembled WGS sequence"/>
</dbReference>
<sequence>MTARVASNRLLALLPESERAEILSQCDELTLKFGETLVESGATYSHVYFPLRGFISLITIMNEKPALESGLVGAEGMLGATLALGVGSAPTRALVQGAGTTLRMDVAVFTTLIERYPRLRRIVMHYLHVMIEQLAQTSACTRFHLVEARLARWLLMTRDRARSDNFDITQQFLACMLGVRRVGVTAAARKMQERGLIDYCRGHIEILDRRGLEAAACSCYKADRAVYRRIMA</sequence>
<dbReference type="PROSITE" id="PS50042">
    <property type="entry name" value="CNMP_BINDING_3"/>
    <property type="match status" value="1"/>
</dbReference>
<reference evidence="6 7" key="1">
    <citation type="submission" date="2023-12" db="EMBL/GenBank/DDBJ databases">
        <title>Whole-genome sequencing of halo(alkali)philic microorganisms from hypersaline lakes.</title>
        <authorList>
            <person name="Sorokin D.Y."/>
            <person name="Merkel A.Y."/>
            <person name="Messina E."/>
            <person name="Yakimov M."/>
        </authorList>
    </citation>
    <scope>NUCLEOTIDE SEQUENCE [LARGE SCALE GENOMIC DNA]</scope>
    <source>
        <strain evidence="6 7">AB-CW1</strain>
    </source>
</reference>
<dbReference type="Gene3D" id="2.60.120.10">
    <property type="entry name" value="Jelly Rolls"/>
    <property type="match status" value="1"/>
</dbReference>
<dbReference type="GO" id="GO:0003677">
    <property type="term" value="F:DNA binding"/>
    <property type="evidence" value="ECO:0007669"/>
    <property type="project" value="UniProtKB-KW"/>
</dbReference>
<dbReference type="AlphaFoldDB" id="A0AAP6JHY1"/>
<dbReference type="InterPro" id="IPR050397">
    <property type="entry name" value="Env_Response_Regulators"/>
</dbReference>
<dbReference type="GO" id="GO:0003700">
    <property type="term" value="F:DNA-binding transcription factor activity"/>
    <property type="evidence" value="ECO:0007669"/>
    <property type="project" value="TreeGrafter"/>
</dbReference>
<dbReference type="InterPro" id="IPR036388">
    <property type="entry name" value="WH-like_DNA-bd_sf"/>
</dbReference>
<dbReference type="InterPro" id="IPR000595">
    <property type="entry name" value="cNMP-bd_dom"/>
</dbReference>
<gene>
    <name evidence="6" type="ORF">VCB98_12600</name>
</gene>
<dbReference type="PROSITE" id="PS51063">
    <property type="entry name" value="HTH_CRP_2"/>
    <property type="match status" value="1"/>
</dbReference>
<dbReference type="PANTHER" id="PTHR24567:SF74">
    <property type="entry name" value="HTH-TYPE TRANSCRIPTIONAL REGULATOR ARCR"/>
    <property type="match status" value="1"/>
</dbReference>
<keyword evidence="7" id="KW-1185">Reference proteome</keyword>
<evidence type="ECO:0000256" key="3">
    <source>
        <dbReference type="ARBA" id="ARBA00023163"/>
    </source>
</evidence>
<evidence type="ECO:0000313" key="7">
    <source>
        <dbReference type="Proteomes" id="UP001302316"/>
    </source>
</evidence>